<dbReference type="GO" id="GO:0043115">
    <property type="term" value="F:precorrin-2 dehydrogenase activity"/>
    <property type="evidence" value="ECO:0007669"/>
    <property type="project" value="UniProtKB-EC"/>
</dbReference>
<dbReference type="UniPathway" id="UPA00262">
    <property type="reaction ID" value="UER00222"/>
</dbReference>
<evidence type="ECO:0000256" key="3">
    <source>
        <dbReference type="ARBA" id="ARBA00023002"/>
    </source>
</evidence>
<reference evidence="9" key="1">
    <citation type="submission" date="2016-03" db="EMBL/GenBank/DDBJ databases">
        <authorList>
            <person name="Devillers Hugo."/>
        </authorList>
    </citation>
    <scope>NUCLEOTIDE SEQUENCE [LARGE SCALE GENOMIC DNA]</scope>
</reference>
<dbReference type="AlphaFoldDB" id="A0A1G4K6X3"/>
<gene>
    <name evidence="8" type="ORF">LANO_0F02894G</name>
</gene>
<dbReference type="InterPro" id="IPR028162">
    <property type="entry name" value="Met8_C"/>
</dbReference>
<dbReference type="InterPro" id="IPR028281">
    <property type="entry name" value="Sirohaem_synthase_central"/>
</dbReference>
<dbReference type="Pfam" id="PF13241">
    <property type="entry name" value="NAD_binding_7"/>
    <property type="match status" value="1"/>
</dbReference>
<sequence length="302" mass="34238">MLSLQLAHQLVDKNVLLVGAGDVAMTRIPKLLPTGCKLTIIAPEIHEDMWEYIDVEKKSNQTEFIDHAWDSNKNKIYQIIQRGFENKDIVLFGTGLSHQEKIDEFFTGKLKLGDCLDMRDSNPGWHLIMTCIPNPVLSEYIYQGAKLVLGKNVLCNVADNPPLCDFYFGSNVILGDGEGNKPIQILISSNGNSPRFTSLLKQEIQDQYGNLPIGKSVSKLGKLRSQIRQNSEQNCPSDLSQLELIKYRMEWIRNCTDAFGVAHCHEINIDKTLKLFDEMFADLSLEQPEKKVFLEEYLENSS</sequence>
<accession>A0A1G4K6X3</accession>
<comment type="pathway">
    <text evidence="1">Porphyrin-containing compound metabolism; siroheme biosynthesis; sirohydrochlorin from precorrin-2: step 1/1.</text>
</comment>
<evidence type="ECO:0000259" key="7">
    <source>
        <dbReference type="Pfam" id="PF14824"/>
    </source>
</evidence>
<keyword evidence="4" id="KW-0520">NAD</keyword>
<dbReference type="SUPFAM" id="SSF51735">
    <property type="entry name" value="NAD(P)-binding Rossmann-fold domains"/>
    <property type="match status" value="1"/>
</dbReference>
<protein>
    <recommendedName>
        <fullName evidence="2">precorrin-2 dehydrogenase</fullName>
        <ecNumber evidence="2">1.3.1.76</ecNumber>
    </recommendedName>
</protein>
<dbReference type="Gene3D" id="3.40.50.720">
    <property type="entry name" value="NAD(P)-binding Rossmann-like Domain"/>
    <property type="match status" value="1"/>
</dbReference>
<feature type="domain" description="Siroheme biosynthesis protein Met8 C-terminal" evidence="6">
    <location>
        <begin position="213"/>
        <end position="282"/>
    </location>
</feature>
<feature type="domain" description="Siroheme synthase central" evidence="7">
    <location>
        <begin position="181"/>
        <end position="207"/>
    </location>
</feature>
<dbReference type="Gene3D" id="3.30.160.110">
    <property type="entry name" value="Siroheme synthase, domain 2"/>
    <property type="match status" value="1"/>
</dbReference>
<dbReference type="InterPro" id="IPR036291">
    <property type="entry name" value="NAD(P)-bd_dom_sf"/>
</dbReference>
<dbReference type="Gene3D" id="1.10.3280.10">
    <property type="entry name" value="Siroheme synthase, domain 3"/>
    <property type="match status" value="1"/>
</dbReference>
<dbReference type="GO" id="GO:0019354">
    <property type="term" value="P:siroheme biosynthetic process"/>
    <property type="evidence" value="ECO:0007669"/>
    <property type="project" value="UniProtKB-UniPathway"/>
</dbReference>
<dbReference type="EMBL" id="LT598452">
    <property type="protein sequence ID" value="SCU99640.1"/>
    <property type="molecule type" value="Genomic_DNA"/>
</dbReference>
<keyword evidence="9" id="KW-1185">Reference proteome</keyword>
<keyword evidence="3" id="KW-0560">Oxidoreductase</keyword>
<dbReference type="InterPro" id="IPR028161">
    <property type="entry name" value="Met8-like"/>
</dbReference>
<organism evidence="8 9">
    <name type="scientific">Lachancea nothofagi CBS 11611</name>
    <dbReference type="NCBI Taxonomy" id="1266666"/>
    <lineage>
        <taxon>Eukaryota</taxon>
        <taxon>Fungi</taxon>
        <taxon>Dikarya</taxon>
        <taxon>Ascomycota</taxon>
        <taxon>Saccharomycotina</taxon>
        <taxon>Saccharomycetes</taxon>
        <taxon>Saccharomycetales</taxon>
        <taxon>Saccharomycetaceae</taxon>
        <taxon>Lachancea</taxon>
    </lineage>
</organism>
<dbReference type="Proteomes" id="UP000189911">
    <property type="component" value="Chromosome F"/>
</dbReference>
<dbReference type="SUPFAM" id="SSF75615">
    <property type="entry name" value="Siroheme synthase middle domains-like"/>
    <property type="match status" value="1"/>
</dbReference>
<evidence type="ECO:0000313" key="9">
    <source>
        <dbReference type="Proteomes" id="UP000189911"/>
    </source>
</evidence>
<name>A0A1G4K6X3_9SACH</name>
<evidence type="ECO:0000313" key="8">
    <source>
        <dbReference type="EMBL" id="SCU99640.1"/>
    </source>
</evidence>
<dbReference type="OrthoDB" id="1721126at2759"/>
<evidence type="ECO:0000256" key="4">
    <source>
        <dbReference type="ARBA" id="ARBA00023027"/>
    </source>
</evidence>
<evidence type="ECO:0000256" key="5">
    <source>
        <dbReference type="ARBA" id="ARBA00023244"/>
    </source>
</evidence>
<dbReference type="PANTHER" id="PTHR35330">
    <property type="entry name" value="SIROHEME BIOSYNTHESIS PROTEIN MET8"/>
    <property type="match status" value="1"/>
</dbReference>
<dbReference type="EC" id="1.3.1.76" evidence="2"/>
<proteinExistence type="predicted"/>
<dbReference type="Pfam" id="PF14824">
    <property type="entry name" value="Sirohm_synth_M"/>
    <property type="match status" value="1"/>
</dbReference>
<dbReference type="Pfam" id="PF14823">
    <property type="entry name" value="Sirohm_synth_C"/>
    <property type="match status" value="1"/>
</dbReference>
<evidence type="ECO:0000256" key="2">
    <source>
        <dbReference type="ARBA" id="ARBA00012400"/>
    </source>
</evidence>
<dbReference type="GO" id="GO:0004325">
    <property type="term" value="F:ferrochelatase activity"/>
    <property type="evidence" value="ECO:0007669"/>
    <property type="project" value="InterPro"/>
</dbReference>
<evidence type="ECO:0000259" key="6">
    <source>
        <dbReference type="Pfam" id="PF14823"/>
    </source>
</evidence>
<dbReference type="PANTHER" id="PTHR35330:SF1">
    <property type="entry name" value="SIROHEME BIOSYNTHESIS PROTEIN MET8"/>
    <property type="match status" value="1"/>
</dbReference>
<evidence type="ECO:0000256" key="1">
    <source>
        <dbReference type="ARBA" id="ARBA00005010"/>
    </source>
</evidence>
<keyword evidence="5" id="KW-0627">Porphyrin biosynthesis</keyword>